<dbReference type="EMBL" id="CAUYUJ010017942">
    <property type="protein sequence ID" value="CAK0879313.1"/>
    <property type="molecule type" value="Genomic_DNA"/>
</dbReference>
<dbReference type="Proteomes" id="UP001189429">
    <property type="component" value="Unassembled WGS sequence"/>
</dbReference>
<dbReference type="InterPro" id="IPR011129">
    <property type="entry name" value="CSD"/>
</dbReference>
<evidence type="ECO:0000313" key="2">
    <source>
        <dbReference type="EMBL" id="CAK0879313.1"/>
    </source>
</evidence>
<feature type="domain" description="CSD" evidence="1">
    <location>
        <begin position="49"/>
        <end position="114"/>
    </location>
</feature>
<comment type="caution">
    <text evidence="2">The sequence shown here is derived from an EMBL/GenBank/DDBJ whole genome shotgun (WGS) entry which is preliminary data.</text>
</comment>
<reference evidence="2" key="1">
    <citation type="submission" date="2023-10" db="EMBL/GenBank/DDBJ databases">
        <authorList>
            <person name="Chen Y."/>
            <person name="Shah S."/>
            <person name="Dougan E. K."/>
            <person name="Thang M."/>
            <person name="Chan C."/>
        </authorList>
    </citation>
    <scope>NUCLEOTIDE SEQUENCE [LARGE SCALE GENOMIC DNA]</scope>
</reference>
<proteinExistence type="predicted"/>
<dbReference type="SUPFAM" id="SSF50249">
    <property type="entry name" value="Nucleic acid-binding proteins"/>
    <property type="match status" value="1"/>
</dbReference>
<organism evidence="2 3">
    <name type="scientific">Prorocentrum cordatum</name>
    <dbReference type="NCBI Taxonomy" id="2364126"/>
    <lineage>
        <taxon>Eukaryota</taxon>
        <taxon>Sar</taxon>
        <taxon>Alveolata</taxon>
        <taxon>Dinophyceae</taxon>
        <taxon>Prorocentrales</taxon>
        <taxon>Prorocentraceae</taxon>
        <taxon>Prorocentrum</taxon>
    </lineage>
</organism>
<evidence type="ECO:0000259" key="1">
    <source>
        <dbReference type="PROSITE" id="PS51857"/>
    </source>
</evidence>
<sequence length="149" mass="16383">MSTSASALAQTLAQHGDEDIAQAVQLFISLRPDFRELLAKVIEEEPIPRYNGTVVSFNREKGFGFLQSDQVTAEFGKDAFCSSNEIGDFRVGSEVTFTVIVNKNNQPQARLLQGPDGSVPQEERGVEVGDDEERRLYCGQVGVSTAQWV</sequence>
<dbReference type="InterPro" id="IPR012340">
    <property type="entry name" value="NA-bd_OB-fold"/>
</dbReference>
<evidence type="ECO:0000313" key="3">
    <source>
        <dbReference type="Proteomes" id="UP001189429"/>
    </source>
</evidence>
<dbReference type="PROSITE" id="PS51857">
    <property type="entry name" value="CSD_2"/>
    <property type="match status" value="1"/>
</dbReference>
<dbReference type="SMART" id="SM00357">
    <property type="entry name" value="CSP"/>
    <property type="match status" value="1"/>
</dbReference>
<accession>A0ABN9W017</accession>
<dbReference type="Gene3D" id="2.40.50.140">
    <property type="entry name" value="Nucleic acid-binding proteins"/>
    <property type="match status" value="1"/>
</dbReference>
<name>A0ABN9W017_9DINO</name>
<keyword evidence="3" id="KW-1185">Reference proteome</keyword>
<gene>
    <name evidence="2" type="ORF">PCOR1329_LOCUS62778</name>
</gene>
<dbReference type="InterPro" id="IPR002059">
    <property type="entry name" value="CSP_DNA-bd"/>
</dbReference>
<protein>
    <recommendedName>
        <fullName evidence="1">CSD domain-containing protein</fullName>
    </recommendedName>
</protein>